<dbReference type="Proteomes" id="UP000002969">
    <property type="component" value="Unassembled WGS sequence"/>
</dbReference>
<evidence type="ECO:0000313" key="1">
    <source>
        <dbReference type="EMBL" id="EFK34568.1"/>
    </source>
</evidence>
<protein>
    <submittedName>
        <fullName evidence="1">Uncharacterized protein</fullName>
    </submittedName>
</protein>
<gene>
    <name evidence="1" type="ORF">HMPREF0204_13637</name>
</gene>
<dbReference type="EMBL" id="ACKQ02000007">
    <property type="protein sequence ID" value="EFK34568.1"/>
    <property type="molecule type" value="Genomic_DNA"/>
</dbReference>
<evidence type="ECO:0000313" key="2">
    <source>
        <dbReference type="Proteomes" id="UP000002969"/>
    </source>
</evidence>
<keyword evidence="2" id="KW-1185">Reference proteome</keyword>
<proteinExistence type="predicted"/>
<comment type="caution">
    <text evidence="1">The sequence shown here is derived from an EMBL/GenBank/DDBJ whole genome shotgun (WGS) entry which is preliminary data.</text>
</comment>
<name>A0ABN0ANA3_CHRGE</name>
<accession>A0ABN0ANA3</accession>
<reference evidence="1" key="1">
    <citation type="submission" date="2010-06" db="EMBL/GenBank/DDBJ databases">
        <authorList>
            <person name="Muzny D."/>
            <person name="Qin X."/>
            <person name="Buhay C."/>
            <person name="Dugan-Rocha S."/>
            <person name="Ding Y."/>
            <person name="Chen G."/>
            <person name="Hawes A."/>
            <person name="Holder M."/>
            <person name="Jhangiani S."/>
            <person name="Johnson A."/>
            <person name="Khan Z."/>
            <person name="Li Z."/>
            <person name="Liu W."/>
            <person name="Liu X."/>
            <person name="Perez L."/>
            <person name="Shen H."/>
            <person name="Wang Q."/>
            <person name="Watt J."/>
            <person name="Xi L."/>
            <person name="Xin Y."/>
            <person name="Zhou J."/>
            <person name="Deng J."/>
            <person name="Jiang H."/>
            <person name="Liu Y."/>
            <person name="Qu J."/>
            <person name="Song X.-Z."/>
            <person name="Zhang L."/>
            <person name="Villasana D."/>
            <person name="Johnson A."/>
            <person name="Liu J."/>
            <person name="Liyanage D."/>
            <person name="Lorensuhewa L."/>
            <person name="Robinson T."/>
            <person name="Song A."/>
            <person name="Song B.-B."/>
            <person name="Dinh H."/>
            <person name="Thornton R."/>
            <person name="Coyle M."/>
            <person name="Francisco L."/>
            <person name="Jackson L."/>
            <person name="Javaid M."/>
            <person name="Korchina V."/>
            <person name="Kovar C."/>
            <person name="Mata R."/>
            <person name="Mathew T."/>
            <person name="Ngo R."/>
            <person name="Nguyen L."/>
            <person name="Nguyen N."/>
            <person name="Okwuonu G."/>
            <person name="Ongeri F."/>
            <person name="Pham C."/>
            <person name="Simmons D."/>
            <person name="Wilczek-Boney K."/>
            <person name="Hale W."/>
            <person name="Jakkamsetti A."/>
            <person name="Pham P."/>
            <person name="Ruth R."/>
            <person name="San Lucas F."/>
            <person name="Warren J."/>
            <person name="Zhang J."/>
            <person name="Zhao Z."/>
            <person name="Zhou C."/>
            <person name="Zhu D."/>
            <person name="Lee S."/>
            <person name="Bess C."/>
            <person name="Blankenburg K."/>
            <person name="Forbes L."/>
            <person name="Fu Q."/>
            <person name="Gubbala S."/>
            <person name="Hirani K."/>
            <person name="Jayaseelan J.C."/>
            <person name="Lara F."/>
            <person name="Munidasa M."/>
            <person name="Palculict T."/>
            <person name="Patil S."/>
            <person name="Pu L.-L."/>
            <person name="Saada N."/>
            <person name="Tang L."/>
            <person name="Weissenberger G."/>
            <person name="Zhu Y."/>
            <person name="Hemphill L."/>
            <person name="Shang Y."/>
            <person name="Youmans B."/>
            <person name="Ayvaz T."/>
            <person name="Ross M."/>
            <person name="Santibanez J."/>
            <person name="Aqrawi P."/>
            <person name="Gross S."/>
            <person name="Joshi V."/>
            <person name="Fowler G."/>
            <person name="Nazareth L."/>
            <person name="Reid J."/>
            <person name="Worley K."/>
            <person name="Petrosino J."/>
            <person name="Highlander S."/>
            <person name="Gibbs R."/>
        </authorList>
    </citation>
    <scope>NUCLEOTIDE SEQUENCE [LARGE SCALE GENOMIC DNA]</scope>
    <source>
        <strain evidence="1">ATCC 35910</strain>
    </source>
</reference>
<organism evidence="1 2">
    <name type="scientific">Chryseobacterium gleum ATCC 35910</name>
    <dbReference type="NCBI Taxonomy" id="525257"/>
    <lineage>
        <taxon>Bacteria</taxon>
        <taxon>Pseudomonadati</taxon>
        <taxon>Bacteroidota</taxon>
        <taxon>Flavobacteriia</taxon>
        <taxon>Flavobacteriales</taxon>
        <taxon>Weeksellaceae</taxon>
        <taxon>Chryseobacterium group</taxon>
        <taxon>Chryseobacterium</taxon>
    </lineage>
</organism>
<sequence length="51" mass="6256">MRSFVFDLKTDQVGFQFFKVEIVFLYVRKNFCFFLYKNAFPKIYGVRSSKR</sequence>